<evidence type="ECO:0000256" key="1">
    <source>
        <dbReference type="ARBA" id="ARBA00005820"/>
    </source>
</evidence>
<dbReference type="Pfam" id="PF03704">
    <property type="entry name" value="BTAD"/>
    <property type="match status" value="1"/>
</dbReference>
<evidence type="ECO:0000256" key="5">
    <source>
        <dbReference type="PROSITE-ProRule" id="PRU01091"/>
    </source>
</evidence>
<feature type="DNA-binding region" description="OmpR/PhoB-type" evidence="5">
    <location>
        <begin position="1"/>
        <end position="63"/>
    </location>
</feature>
<comment type="similarity">
    <text evidence="1">Belongs to the AfsR/DnrI/RedD regulatory family.</text>
</comment>
<dbReference type="InterPro" id="IPR019734">
    <property type="entry name" value="TPR_rpt"/>
</dbReference>
<dbReference type="GO" id="GO:0006355">
    <property type="term" value="P:regulation of DNA-templated transcription"/>
    <property type="evidence" value="ECO:0007669"/>
    <property type="project" value="InterPro"/>
</dbReference>
<accession>A0A7X0IK76</accession>
<dbReference type="SUPFAM" id="SSF46894">
    <property type="entry name" value="C-terminal effector domain of the bipartite response regulators"/>
    <property type="match status" value="1"/>
</dbReference>
<reference evidence="7 8" key="1">
    <citation type="submission" date="2020-08" db="EMBL/GenBank/DDBJ databases">
        <title>Sequencing the genomes of 1000 actinobacteria strains.</title>
        <authorList>
            <person name="Klenk H.-P."/>
        </authorList>
    </citation>
    <scope>NUCLEOTIDE SEQUENCE [LARGE SCALE GENOMIC DNA]</scope>
    <source>
        <strain evidence="7 8">DSM 44936</strain>
    </source>
</reference>
<gene>
    <name evidence="7" type="ORF">BJ992_006168</name>
</gene>
<dbReference type="InterPro" id="IPR001867">
    <property type="entry name" value="OmpR/PhoB-type_DNA-bd"/>
</dbReference>
<dbReference type="InterPro" id="IPR036388">
    <property type="entry name" value="WH-like_DNA-bd_sf"/>
</dbReference>
<dbReference type="SUPFAM" id="SSF52540">
    <property type="entry name" value="P-loop containing nucleoside triphosphate hydrolases"/>
    <property type="match status" value="1"/>
</dbReference>
<dbReference type="Pfam" id="PF00486">
    <property type="entry name" value="Trans_reg_C"/>
    <property type="match status" value="1"/>
</dbReference>
<dbReference type="Proteomes" id="UP000555564">
    <property type="component" value="Unassembled WGS sequence"/>
</dbReference>
<dbReference type="GO" id="GO:0043531">
    <property type="term" value="F:ADP binding"/>
    <property type="evidence" value="ECO:0007669"/>
    <property type="project" value="InterPro"/>
</dbReference>
<feature type="domain" description="OmpR/PhoB-type" evidence="6">
    <location>
        <begin position="1"/>
        <end position="63"/>
    </location>
</feature>
<comment type="caution">
    <text evidence="7">The sequence shown here is derived from an EMBL/GenBank/DDBJ whole genome shotgun (WGS) entry which is preliminary data.</text>
</comment>
<keyword evidence="2" id="KW-0805">Transcription regulation</keyword>
<dbReference type="Gene3D" id="1.25.40.10">
    <property type="entry name" value="Tetratricopeptide repeat domain"/>
    <property type="match status" value="3"/>
</dbReference>
<dbReference type="InterPro" id="IPR005158">
    <property type="entry name" value="BTAD"/>
</dbReference>
<dbReference type="SMART" id="SM01043">
    <property type="entry name" value="BTAD"/>
    <property type="match status" value="1"/>
</dbReference>
<dbReference type="InterPro" id="IPR051677">
    <property type="entry name" value="AfsR-DnrI-RedD_regulator"/>
</dbReference>
<keyword evidence="8" id="KW-1185">Reference proteome</keyword>
<dbReference type="InterPro" id="IPR011990">
    <property type="entry name" value="TPR-like_helical_dom_sf"/>
</dbReference>
<proteinExistence type="inferred from homology"/>
<dbReference type="Pfam" id="PF00931">
    <property type="entry name" value="NB-ARC"/>
    <property type="match status" value="1"/>
</dbReference>
<keyword evidence="3 5" id="KW-0238">DNA-binding</keyword>
<dbReference type="AlphaFoldDB" id="A0A7X0IK76"/>
<keyword evidence="4" id="KW-0804">Transcription</keyword>
<dbReference type="PRINTS" id="PR00364">
    <property type="entry name" value="DISEASERSIST"/>
</dbReference>
<protein>
    <submittedName>
        <fullName evidence="7">DNA-binding SARP family transcriptional activator/predicted negative regulator of RcsB-dependent stress response</fullName>
    </submittedName>
</protein>
<dbReference type="CDD" id="cd15831">
    <property type="entry name" value="BTAD"/>
    <property type="match status" value="1"/>
</dbReference>
<dbReference type="EMBL" id="JACHIU010000001">
    <property type="protein sequence ID" value="MBB6476737.1"/>
    <property type="molecule type" value="Genomic_DNA"/>
</dbReference>
<dbReference type="PANTHER" id="PTHR35807">
    <property type="entry name" value="TRANSCRIPTIONAL REGULATOR REDD-RELATED"/>
    <property type="match status" value="1"/>
</dbReference>
<dbReference type="SMART" id="SM00028">
    <property type="entry name" value="TPR"/>
    <property type="match status" value="5"/>
</dbReference>
<dbReference type="Gene3D" id="3.40.50.300">
    <property type="entry name" value="P-loop containing nucleotide triphosphate hydrolases"/>
    <property type="match status" value="1"/>
</dbReference>
<dbReference type="InterPro" id="IPR027417">
    <property type="entry name" value="P-loop_NTPase"/>
</dbReference>
<evidence type="ECO:0000259" key="6">
    <source>
        <dbReference type="PROSITE" id="PS51755"/>
    </source>
</evidence>
<dbReference type="InterPro" id="IPR002182">
    <property type="entry name" value="NB-ARC"/>
</dbReference>
<evidence type="ECO:0000256" key="3">
    <source>
        <dbReference type="ARBA" id="ARBA00023125"/>
    </source>
</evidence>
<dbReference type="GO" id="GO:0000160">
    <property type="term" value="P:phosphorelay signal transduction system"/>
    <property type="evidence" value="ECO:0007669"/>
    <property type="project" value="InterPro"/>
</dbReference>
<name>A0A7X0IK76_9ACTN</name>
<evidence type="ECO:0000313" key="7">
    <source>
        <dbReference type="EMBL" id="MBB6476737.1"/>
    </source>
</evidence>
<dbReference type="PROSITE" id="PS51755">
    <property type="entry name" value="OMPR_PHOB"/>
    <property type="match status" value="1"/>
</dbReference>
<dbReference type="InterPro" id="IPR016032">
    <property type="entry name" value="Sig_transdc_resp-reg_C-effctor"/>
</dbReference>
<sequence length="997" mass="109174">MLLLEAGRVVPVNRLLEALWDEEPPRTARTQLQMIISGLRRLLEEGRDEALISTRPPGYVIEVADDALDMTRFEKLVAVGTAAAGDGRLPDAAGHFRSALSLWRGPALAGVESRIVSSAATRLNETRLRILEDCLDIELQLGRHRDVIAELGELVAEHPLRERMRAQLMIALYRSGRQAEALDTFREGREILLEELGLDPGSELRQLEQAILLEDDSLELPSEVKSPAVQAGWTAAVPVPRQLPAAAELVGREDLLNRVVSLLSHDDDTRGESPSAPVVVLTGIGGVGKTALALRAAHILREGYPNGQLFAPFHMEGGRTEAPERLLEKILRSFGVAPDMIPSGTEDRAAMYRSWVAERRILIVIDDAMTLSQVAPLLPGTSTCAVLITTRNRLNGLVSAYQFEVGALDERAGVTLVAEVIGADRAGVETDSVRTLVELCDRLPLALNIAAAKLAARPHWRVGHLVRRLRDERQRLDELDINGVNIRATLSFSFDGLDDDRRRLFMRLGQLGQVGFASWVAAPLLDCDVHHAENLLESLVDARLVEARLDEDGMVRYHLHDLVRIFALERLAEEESTGERVASLRRLIGCWLFLAAEAHRREYGGDYCVLHGDAELWPLPSTTADVLLAEPLDWLRVEHTALVSAVFRAGQAGLDELCWDLAITSVTLFEAGSHVDDWRETHECALAAVRAAGNRRGEAAMLYSLGTLALRGRLKDASRCLTQALRLFEELGDAHGRALSLGGLAFVDRLEGRYDLAMRRHEQALTDFQRAGDPVGEAHMLLEMAKIHKDRRGFDLAGACLHKALVRCRRAGSRRVQAQVEYELAELYLLRDQMEDAIEAFKSVEVTANMVGDIVGQAYALLGVGVARIRQEAFAQAKADLDAAYALAGRTGDLLVRGRVLLGLGELDFAQGRPGAALSRLEEARGALEALGSAAVWQARVLDLAGRVHEAAGRAEAAKDSWRAARELAAGIDLVLAEHIGAALTRLDAEPPPDDRD</sequence>
<dbReference type="GO" id="GO:0003677">
    <property type="term" value="F:DNA binding"/>
    <property type="evidence" value="ECO:0007669"/>
    <property type="project" value="UniProtKB-UniRule"/>
</dbReference>
<evidence type="ECO:0000256" key="4">
    <source>
        <dbReference type="ARBA" id="ARBA00023163"/>
    </source>
</evidence>
<dbReference type="SUPFAM" id="SSF48452">
    <property type="entry name" value="TPR-like"/>
    <property type="match status" value="3"/>
</dbReference>
<dbReference type="PANTHER" id="PTHR35807:SF1">
    <property type="entry name" value="TRANSCRIPTIONAL REGULATOR REDD"/>
    <property type="match status" value="1"/>
</dbReference>
<evidence type="ECO:0000313" key="8">
    <source>
        <dbReference type="Proteomes" id="UP000555564"/>
    </source>
</evidence>
<evidence type="ECO:0000256" key="2">
    <source>
        <dbReference type="ARBA" id="ARBA00023015"/>
    </source>
</evidence>
<organism evidence="7 8">
    <name type="scientific">Sphaerisporangium rubeum</name>
    <dbReference type="NCBI Taxonomy" id="321317"/>
    <lineage>
        <taxon>Bacteria</taxon>
        <taxon>Bacillati</taxon>
        <taxon>Actinomycetota</taxon>
        <taxon>Actinomycetes</taxon>
        <taxon>Streptosporangiales</taxon>
        <taxon>Streptosporangiaceae</taxon>
        <taxon>Sphaerisporangium</taxon>
    </lineage>
</organism>
<dbReference type="Gene3D" id="1.10.10.10">
    <property type="entry name" value="Winged helix-like DNA-binding domain superfamily/Winged helix DNA-binding domain"/>
    <property type="match status" value="1"/>
</dbReference>